<dbReference type="GO" id="GO:0043240">
    <property type="term" value="C:Fanconi anaemia nuclear complex"/>
    <property type="evidence" value="ECO:0007669"/>
    <property type="project" value="InterPro"/>
</dbReference>
<dbReference type="OMA" id="NSAMIRR"/>
<dbReference type="PANTHER" id="PTHR12047:SF2">
    <property type="entry name" value="FANCONI ANEMIA GROUP A PROTEIN"/>
    <property type="match status" value="1"/>
</dbReference>
<dbReference type="OrthoDB" id="2287188at2759"/>
<dbReference type="GO" id="GO:0036297">
    <property type="term" value="P:interstrand cross-link repair"/>
    <property type="evidence" value="ECO:0007669"/>
    <property type="project" value="InterPro"/>
</dbReference>
<dbReference type="InterPro" id="IPR003516">
    <property type="entry name" value="FANCA"/>
</dbReference>
<evidence type="ECO:0000259" key="2">
    <source>
        <dbReference type="Pfam" id="PF24781"/>
    </source>
</evidence>
<name>A0A8T0FT74_ARGBR</name>
<feature type="domain" description="Fanconi anaemia group A protein N-terminal" evidence="1">
    <location>
        <begin position="59"/>
        <end position="379"/>
    </location>
</feature>
<gene>
    <name evidence="3" type="ORF">HNY73_002294</name>
</gene>
<dbReference type="AlphaFoldDB" id="A0A8T0FT74"/>
<evidence type="ECO:0000313" key="4">
    <source>
        <dbReference type="Proteomes" id="UP000807504"/>
    </source>
</evidence>
<proteinExistence type="predicted"/>
<dbReference type="InterPro" id="IPR055386">
    <property type="entry name" value="FANCA_helical"/>
</dbReference>
<dbReference type="InterPro" id="IPR031729">
    <property type="entry name" value="Fanconi_A_N"/>
</dbReference>
<dbReference type="Pfam" id="PF24781">
    <property type="entry name" value="FANCA_helical"/>
    <property type="match status" value="1"/>
</dbReference>
<organism evidence="3 4">
    <name type="scientific">Argiope bruennichi</name>
    <name type="common">Wasp spider</name>
    <name type="synonym">Aranea bruennichi</name>
    <dbReference type="NCBI Taxonomy" id="94029"/>
    <lineage>
        <taxon>Eukaryota</taxon>
        <taxon>Metazoa</taxon>
        <taxon>Ecdysozoa</taxon>
        <taxon>Arthropoda</taxon>
        <taxon>Chelicerata</taxon>
        <taxon>Arachnida</taxon>
        <taxon>Araneae</taxon>
        <taxon>Araneomorphae</taxon>
        <taxon>Entelegynae</taxon>
        <taxon>Araneoidea</taxon>
        <taxon>Araneidae</taxon>
        <taxon>Argiope</taxon>
    </lineage>
</organism>
<feature type="domain" description="Fanconi anaemia group A protein helical" evidence="2">
    <location>
        <begin position="382"/>
        <end position="463"/>
    </location>
</feature>
<reference evidence="3" key="2">
    <citation type="submission" date="2020-06" db="EMBL/GenBank/DDBJ databases">
        <authorList>
            <person name="Sheffer M."/>
        </authorList>
    </citation>
    <scope>NUCLEOTIDE SEQUENCE</scope>
</reference>
<accession>A0A8T0FT74</accession>
<comment type="caution">
    <text evidence="3">The sequence shown here is derived from an EMBL/GenBank/DDBJ whole genome shotgun (WGS) entry which is preliminary data.</text>
</comment>
<dbReference type="PANTHER" id="PTHR12047">
    <property type="entry name" value="FANCONI ANEMIA GROUP A PROTEIN"/>
    <property type="match status" value="1"/>
</dbReference>
<evidence type="ECO:0000259" key="1">
    <source>
        <dbReference type="Pfam" id="PF15865"/>
    </source>
</evidence>
<sequence length="485" mass="56618">MTSFQNSLVAAKMLVDAIENIKEDHSLFKVCMDIRSMMNWNFNFKEFMDIVFEVPDIKIDILWNLHVLQVLPFDVSLTKLKSEAVFDKFLQSSCNLCLMDTTNNEALEFIQLGLITYLVNKAFNGTGEEIEKVCLSIIQVFLKELFSLRKEDMTKEKMKALFSLWKCGLIDNKTLLEFCTYFLHQFLKNKTVAMLEAYIVQEHCKSHDEPFHMTFVIEQIIKNLMPDDVVCILFEADLENTINWKNYIVILEAFIRIHDCESKIILRNNEDLVKRSFQHLNQNALKKAIIIGRQTALHSKEAFPMAYKQWFLNQFGNSVYIKNPQYVSFFIQVLSELVPYERNIAIIKMSLERPLTIPSECQSIYNDYTALLKTRIKDLEPQIQPEDIISKLLVAYQETGKIPSYVMEASLMQKNYFLNVFLPVLLIPRVIPTVPDVRERFIEELHRIGKIPNVIFQKYKTACNQEKQKLLAGVDMDCIFLDDDT</sequence>
<keyword evidence="4" id="KW-1185">Reference proteome</keyword>
<protein>
    <submittedName>
        <fullName evidence="3">Fanconi anemia group A protein like protein</fullName>
    </submittedName>
</protein>
<dbReference type="Pfam" id="PF15865">
    <property type="entry name" value="Fanconi_A_N"/>
    <property type="match status" value="1"/>
</dbReference>
<dbReference type="EMBL" id="JABXBU010000002">
    <property type="protein sequence ID" value="KAF8794301.1"/>
    <property type="molecule type" value="Genomic_DNA"/>
</dbReference>
<reference evidence="3" key="1">
    <citation type="journal article" date="2020" name="bioRxiv">
        <title>Chromosome-level reference genome of the European wasp spider Argiope bruennichi: a resource for studies on range expansion and evolutionary adaptation.</title>
        <authorList>
            <person name="Sheffer M.M."/>
            <person name="Hoppe A."/>
            <person name="Krehenwinkel H."/>
            <person name="Uhl G."/>
            <person name="Kuss A.W."/>
            <person name="Jensen L."/>
            <person name="Jensen C."/>
            <person name="Gillespie R.G."/>
            <person name="Hoff K.J."/>
            <person name="Prost S."/>
        </authorList>
    </citation>
    <scope>NUCLEOTIDE SEQUENCE</scope>
</reference>
<evidence type="ECO:0000313" key="3">
    <source>
        <dbReference type="EMBL" id="KAF8794301.1"/>
    </source>
</evidence>
<dbReference type="Proteomes" id="UP000807504">
    <property type="component" value="Unassembled WGS sequence"/>
</dbReference>